<name>A0ABS5W830_9SPHN</name>
<proteinExistence type="predicted"/>
<reference evidence="1 2" key="1">
    <citation type="submission" date="2021-05" db="EMBL/GenBank/DDBJ databases">
        <title>Croceibacterium sp. LX-88 genome sequence.</title>
        <authorList>
            <person name="Luo X."/>
        </authorList>
    </citation>
    <scope>NUCLEOTIDE SEQUENCE [LARGE SCALE GENOMIC DNA]</scope>
    <source>
        <strain evidence="1 2">LX-88</strain>
    </source>
</reference>
<evidence type="ECO:0008006" key="3">
    <source>
        <dbReference type="Google" id="ProtNLM"/>
    </source>
</evidence>
<comment type="caution">
    <text evidence="1">The sequence shown here is derived from an EMBL/GenBank/DDBJ whole genome shotgun (WGS) entry which is preliminary data.</text>
</comment>
<accession>A0ABS5W830</accession>
<dbReference type="Proteomes" id="UP000811255">
    <property type="component" value="Unassembled WGS sequence"/>
</dbReference>
<evidence type="ECO:0000313" key="1">
    <source>
        <dbReference type="EMBL" id="MBT2135809.1"/>
    </source>
</evidence>
<organism evidence="1 2">
    <name type="scientific">Croceibacterium selenioxidans</name>
    <dbReference type="NCBI Taxonomy" id="2838833"/>
    <lineage>
        <taxon>Bacteria</taxon>
        <taxon>Pseudomonadati</taxon>
        <taxon>Pseudomonadota</taxon>
        <taxon>Alphaproteobacteria</taxon>
        <taxon>Sphingomonadales</taxon>
        <taxon>Erythrobacteraceae</taxon>
        <taxon>Croceibacterium</taxon>
    </lineage>
</organism>
<evidence type="ECO:0000313" key="2">
    <source>
        <dbReference type="Proteomes" id="UP000811255"/>
    </source>
</evidence>
<sequence length="57" mass="5870">MEIGARDAEPWQEQDVQRAIAAALTAGLTDYRVELAPDGTISIIVGAPSVAADSSGD</sequence>
<keyword evidence="2" id="KW-1185">Reference proteome</keyword>
<dbReference type="RefSeq" id="WP_214537635.1">
    <property type="nucleotide sequence ID" value="NZ_JAHFVK010000003.1"/>
</dbReference>
<protein>
    <recommendedName>
        <fullName evidence="3">PepSY domain-containing protein</fullName>
    </recommendedName>
</protein>
<gene>
    <name evidence="1" type="ORF">KK137_15835</name>
</gene>
<dbReference type="EMBL" id="JAHFVK010000003">
    <property type="protein sequence ID" value="MBT2135809.1"/>
    <property type="molecule type" value="Genomic_DNA"/>
</dbReference>